<dbReference type="Pfam" id="PF22924">
    <property type="entry name" value="ACOX_C_alpha1"/>
    <property type="match status" value="1"/>
</dbReference>
<feature type="domain" description="Acyl-coenzyme A oxidase N-terminal" evidence="16">
    <location>
        <begin position="19"/>
        <end position="142"/>
    </location>
</feature>
<feature type="binding site" evidence="13">
    <location>
        <position position="187"/>
    </location>
    <ligand>
        <name>FAD</name>
        <dbReference type="ChEBI" id="CHEBI:57692"/>
    </ligand>
</feature>
<dbReference type="PANTHER" id="PTHR10909">
    <property type="entry name" value="ELECTRON TRANSPORT OXIDOREDUCTASE"/>
    <property type="match status" value="1"/>
</dbReference>
<evidence type="ECO:0000256" key="1">
    <source>
        <dbReference type="ARBA" id="ARBA00001201"/>
    </source>
</evidence>
<organism evidence="18 19">
    <name type="scientific">Absidia repens</name>
    <dbReference type="NCBI Taxonomy" id="90262"/>
    <lineage>
        <taxon>Eukaryota</taxon>
        <taxon>Fungi</taxon>
        <taxon>Fungi incertae sedis</taxon>
        <taxon>Mucoromycota</taxon>
        <taxon>Mucoromycotina</taxon>
        <taxon>Mucoromycetes</taxon>
        <taxon>Mucorales</taxon>
        <taxon>Cunninghamellaceae</taxon>
        <taxon>Absidia</taxon>
    </lineage>
</organism>
<keyword evidence="10" id="KW-0443">Lipid metabolism</keyword>
<dbReference type="InterPro" id="IPR055060">
    <property type="entry name" value="ACOX_C_alpha1"/>
</dbReference>
<dbReference type="GO" id="GO:0071949">
    <property type="term" value="F:FAD binding"/>
    <property type="evidence" value="ECO:0007669"/>
    <property type="project" value="InterPro"/>
</dbReference>
<dbReference type="Pfam" id="PF02770">
    <property type="entry name" value="Acyl-CoA_dh_M"/>
    <property type="match status" value="1"/>
</dbReference>
<dbReference type="InterPro" id="IPR037069">
    <property type="entry name" value="AcylCoA_DH/ox_N_sf"/>
</dbReference>
<keyword evidence="9" id="KW-0560">Oxidoreductase</keyword>
<dbReference type="GO" id="GO:0003997">
    <property type="term" value="F:acyl-CoA oxidase activity"/>
    <property type="evidence" value="ECO:0007669"/>
    <property type="project" value="UniProtKB-EC"/>
</dbReference>
<dbReference type="Gene3D" id="2.40.110.10">
    <property type="entry name" value="Butyryl-CoA Dehydrogenase, subunit A, domain 2"/>
    <property type="match status" value="1"/>
</dbReference>
<dbReference type="OrthoDB" id="538336at2759"/>
<feature type="domain" description="Acyl-CoA oxidase C-terminal" evidence="14">
    <location>
        <begin position="492"/>
        <end position="666"/>
    </location>
</feature>
<evidence type="ECO:0000256" key="5">
    <source>
        <dbReference type="ARBA" id="ARBA00006288"/>
    </source>
</evidence>
<comment type="pathway">
    <text evidence="4">Lipid metabolism; peroxisomal fatty acid beta-oxidation.</text>
</comment>
<dbReference type="SUPFAM" id="SSF47203">
    <property type="entry name" value="Acyl-CoA dehydrogenase C-terminal domain-like"/>
    <property type="match status" value="2"/>
</dbReference>
<keyword evidence="19" id="KW-1185">Reference proteome</keyword>
<dbReference type="UniPathway" id="UPA00661"/>
<dbReference type="GO" id="GO:0033540">
    <property type="term" value="P:fatty acid beta-oxidation using acyl-CoA oxidase"/>
    <property type="evidence" value="ECO:0007669"/>
    <property type="project" value="UniProtKB-UniPathway"/>
</dbReference>
<comment type="cofactor">
    <cofactor evidence="2">
        <name>FAD</name>
        <dbReference type="ChEBI" id="CHEBI:57692"/>
    </cofactor>
</comment>
<evidence type="ECO:0000256" key="2">
    <source>
        <dbReference type="ARBA" id="ARBA00001974"/>
    </source>
</evidence>
<comment type="caution">
    <text evidence="18">The sequence shown here is derived from an EMBL/GenBank/DDBJ whole genome shotgun (WGS) entry which is preliminary data.</text>
</comment>
<dbReference type="InterPro" id="IPR009100">
    <property type="entry name" value="AcylCoA_DH/oxidase_NM_dom_sf"/>
</dbReference>
<evidence type="ECO:0000256" key="3">
    <source>
        <dbReference type="ARBA" id="ARBA00004275"/>
    </source>
</evidence>
<dbReference type="Pfam" id="PF01756">
    <property type="entry name" value="ACOX"/>
    <property type="match status" value="1"/>
</dbReference>
<evidence type="ECO:0000256" key="9">
    <source>
        <dbReference type="ARBA" id="ARBA00023002"/>
    </source>
</evidence>
<dbReference type="InterPro" id="IPR036250">
    <property type="entry name" value="AcylCo_DH-like_C"/>
</dbReference>
<dbReference type="InterPro" id="IPR006091">
    <property type="entry name" value="Acyl-CoA_Oxase/DH_mid-dom"/>
</dbReference>
<evidence type="ECO:0000259" key="15">
    <source>
        <dbReference type="Pfam" id="PF02770"/>
    </source>
</evidence>
<dbReference type="GO" id="GO:0005777">
    <property type="term" value="C:peroxisome"/>
    <property type="evidence" value="ECO:0007669"/>
    <property type="project" value="UniProtKB-SubCell"/>
</dbReference>
<reference evidence="18 19" key="1">
    <citation type="submission" date="2016-07" db="EMBL/GenBank/DDBJ databases">
        <title>Pervasive Adenine N6-methylation of Active Genes in Fungi.</title>
        <authorList>
            <consortium name="DOE Joint Genome Institute"/>
            <person name="Mondo S.J."/>
            <person name="Dannebaum R.O."/>
            <person name="Kuo R.C."/>
            <person name="Labutti K."/>
            <person name="Haridas S."/>
            <person name="Kuo A."/>
            <person name="Salamov A."/>
            <person name="Ahrendt S.R."/>
            <person name="Lipzen A."/>
            <person name="Sullivan W."/>
            <person name="Andreopoulos W.B."/>
            <person name="Clum A."/>
            <person name="Lindquist E."/>
            <person name="Daum C."/>
            <person name="Ramamoorthy G.K."/>
            <person name="Gryganskyi A."/>
            <person name="Culley D."/>
            <person name="Magnuson J.K."/>
            <person name="James T.Y."/>
            <person name="O'Malley M.A."/>
            <person name="Stajich J.E."/>
            <person name="Spatafora J.W."/>
            <person name="Visel A."/>
            <person name="Grigoriev I.V."/>
        </authorList>
    </citation>
    <scope>NUCLEOTIDE SEQUENCE [LARGE SCALE GENOMIC DNA]</scope>
    <source>
        <strain evidence="18 19">NRRL 1336</strain>
    </source>
</reference>
<protein>
    <recommendedName>
        <fullName evidence="12">Acyl-coenzyme A oxidase</fullName>
    </recommendedName>
</protein>
<evidence type="ECO:0000256" key="10">
    <source>
        <dbReference type="ARBA" id="ARBA00023098"/>
    </source>
</evidence>
<evidence type="ECO:0000259" key="17">
    <source>
        <dbReference type="Pfam" id="PF22924"/>
    </source>
</evidence>
<dbReference type="InterPro" id="IPR046373">
    <property type="entry name" value="Acyl-CoA_Oxase/DH_mid-dom_sf"/>
</dbReference>
<sequence length="672" mass="75816">MSLQAPKDMAAERAAAEFNIEALARFWAGGDKKYELQKKAYEIIKDDPELVLQSPKNFLEISRAEMREFTMCEIHRVIQIFLSGKYDKELAYEIARCTNQYNESFSMRFFVHDSLFRNVVNMLGNKEQQDKWNDDIDNYRIFGCFAMTELGHSSALRDLETVATYDANSDEFVIESPTITSTKWYIGAASQTATHTVVISQTVINGKNVGLNWFVVQLREKTSGKTMPGVIVGDIGSKVGHQGVDNGWIQFRQLRIPRSNMLAKWVSLDRDGTFHPAPNPAVMYATLIPERLSLLIVTTQMISQALNIATRYGVVRRQGPKNQQIMDYQSHYVKLIPAISFMYMMQSASTDINDNFDVLTSGGKIDDPLVYLNHMGEMHAVSASIKGLSGWYASDILETCRRCCGGHAYSAYNAIGHITNDWGVMTTGGGDNVVLLQQAARLLLYRLEQKLEFDDYPDLKFKSSSHYIADAKRLLALKNWNVTDVNLCARDPSLVEEALNAILVKRLNSINESLKNGSSHNDLLLESVRVAELHCATYIFSVNVTKFGLPQAPANIEKSVYAIMQRLTILWGLHTLHTYSDQGFKEGFLAPQQIKDIEKLYLEINKSLRSQVIGLTDAWGFPDFVLKAPIAKYDGDIYQTYFETLLTAPNSTGVPAYHDKYIKPLTEREAKK</sequence>
<dbReference type="EMBL" id="MCGE01000014">
    <property type="protein sequence ID" value="ORZ14680.1"/>
    <property type="molecule type" value="Genomic_DNA"/>
</dbReference>
<keyword evidence="11" id="KW-0576">Peroxisome</keyword>
<dbReference type="GO" id="GO:0005504">
    <property type="term" value="F:fatty acid binding"/>
    <property type="evidence" value="ECO:0007669"/>
    <property type="project" value="TreeGrafter"/>
</dbReference>
<dbReference type="STRING" id="90262.A0A1X2IDU1"/>
<dbReference type="Gene3D" id="1.10.540.10">
    <property type="entry name" value="Acyl-CoA dehydrogenase/oxidase, N-terminal domain"/>
    <property type="match status" value="1"/>
</dbReference>
<comment type="catalytic activity">
    <reaction evidence="1">
        <text>a 2,3-saturated acyl-CoA + O2 = a (2E)-enoyl-CoA + H2O2</text>
        <dbReference type="Rhea" id="RHEA:38959"/>
        <dbReference type="ChEBI" id="CHEBI:15379"/>
        <dbReference type="ChEBI" id="CHEBI:16240"/>
        <dbReference type="ChEBI" id="CHEBI:58856"/>
        <dbReference type="ChEBI" id="CHEBI:65111"/>
        <dbReference type="EC" id="1.3.3.6"/>
    </reaction>
</comment>
<evidence type="ECO:0000259" key="14">
    <source>
        <dbReference type="Pfam" id="PF01756"/>
    </source>
</evidence>
<dbReference type="SUPFAM" id="SSF56645">
    <property type="entry name" value="Acyl-CoA dehydrogenase NM domain-like"/>
    <property type="match status" value="1"/>
</dbReference>
<keyword evidence="8" id="KW-0276">Fatty acid metabolism</keyword>
<accession>A0A1X2IDU1</accession>
<name>A0A1X2IDU1_9FUNG</name>
<dbReference type="PIRSF" id="PIRSF000168">
    <property type="entry name" value="Acyl-CoA_oxidase"/>
    <property type="match status" value="1"/>
</dbReference>
<dbReference type="Proteomes" id="UP000193560">
    <property type="component" value="Unassembled WGS sequence"/>
</dbReference>
<dbReference type="AlphaFoldDB" id="A0A1X2IDU1"/>
<evidence type="ECO:0000313" key="19">
    <source>
        <dbReference type="Proteomes" id="UP000193560"/>
    </source>
</evidence>
<feature type="binding site" evidence="13">
    <location>
        <position position="148"/>
    </location>
    <ligand>
        <name>FAD</name>
        <dbReference type="ChEBI" id="CHEBI:57692"/>
    </ligand>
</feature>
<evidence type="ECO:0000256" key="12">
    <source>
        <dbReference type="PIRNR" id="PIRNR000168"/>
    </source>
</evidence>
<evidence type="ECO:0000259" key="16">
    <source>
        <dbReference type="Pfam" id="PF14749"/>
    </source>
</evidence>
<keyword evidence="6 12" id="KW-0285">Flavoprotein</keyword>
<evidence type="ECO:0000256" key="7">
    <source>
        <dbReference type="ARBA" id="ARBA00022827"/>
    </source>
</evidence>
<dbReference type="InterPro" id="IPR002655">
    <property type="entry name" value="Acyl-CoA_oxidase_C"/>
</dbReference>
<comment type="subcellular location">
    <subcellularLocation>
        <location evidence="3">Peroxisome</location>
    </subcellularLocation>
</comment>
<evidence type="ECO:0000256" key="6">
    <source>
        <dbReference type="ARBA" id="ARBA00022630"/>
    </source>
</evidence>
<evidence type="ECO:0000256" key="8">
    <source>
        <dbReference type="ARBA" id="ARBA00022832"/>
    </source>
</evidence>
<evidence type="ECO:0000256" key="11">
    <source>
        <dbReference type="ARBA" id="ARBA00023140"/>
    </source>
</evidence>
<comment type="similarity">
    <text evidence="5 12">Belongs to the acyl-CoA oxidase family.</text>
</comment>
<feature type="domain" description="Acyl-CoA oxidase C-alpha1" evidence="17">
    <location>
        <begin position="284"/>
        <end position="444"/>
    </location>
</feature>
<gene>
    <name evidence="18" type="ORF">BCR42DRAFT_461358</name>
</gene>
<dbReference type="Pfam" id="PF14749">
    <property type="entry name" value="Acyl-CoA_ox_N"/>
    <property type="match status" value="1"/>
</dbReference>
<dbReference type="InterPro" id="IPR029320">
    <property type="entry name" value="Acyl-CoA_ox_N"/>
</dbReference>
<evidence type="ECO:0000313" key="18">
    <source>
        <dbReference type="EMBL" id="ORZ14680.1"/>
    </source>
</evidence>
<dbReference type="FunFam" id="2.40.110.10:FF:000003">
    <property type="entry name" value="Acyl-coenzyme A oxidase"/>
    <property type="match status" value="1"/>
</dbReference>
<proteinExistence type="inferred from homology"/>
<keyword evidence="7 12" id="KW-0274">FAD</keyword>
<evidence type="ECO:0000256" key="13">
    <source>
        <dbReference type="PIRSR" id="PIRSR000168-2"/>
    </source>
</evidence>
<dbReference type="Gene3D" id="1.20.140.10">
    <property type="entry name" value="Butyryl-CoA Dehydrogenase, subunit A, domain 3"/>
    <property type="match status" value="2"/>
</dbReference>
<feature type="domain" description="Acyl-CoA oxidase/dehydrogenase middle" evidence="15">
    <location>
        <begin position="144"/>
        <end position="253"/>
    </location>
</feature>
<evidence type="ECO:0000256" key="4">
    <source>
        <dbReference type="ARBA" id="ARBA00004846"/>
    </source>
</evidence>
<dbReference type="GO" id="GO:0055088">
    <property type="term" value="P:lipid homeostasis"/>
    <property type="evidence" value="ECO:0007669"/>
    <property type="project" value="TreeGrafter"/>
</dbReference>
<dbReference type="InterPro" id="IPR012258">
    <property type="entry name" value="Acyl-CoA_oxidase"/>
</dbReference>